<evidence type="ECO:0000313" key="3">
    <source>
        <dbReference type="EMBL" id="WNC70687.1"/>
    </source>
</evidence>
<dbReference type="PANTHER" id="PTHR46118">
    <property type="entry name" value="PROTEIN ABHD11"/>
    <property type="match status" value="1"/>
</dbReference>
<sequence>MSTNKSTTTPQILPLLNHVIRGEGEPLILIHGLFGSLENLNMVAKALANNFKVISVDVRNHGGSLHHKSMNYGEMSNDIFALLDHLNINTCDILGHSMGGKIAMQCALSKPERINKLIVADIAPVEYPPHHNEIIAGLLSINISDISNRQDADKQLAGYVAEPGVRQFLLKNLVKAESGFTWRANIKDIANDYKSIAQGFSLNQQFNGPTLFIKGGNSNYITSKHQTVISTLFPHAKAKIIQGAGHWLHAEKTIAFNKIVNDFLSS</sequence>
<dbReference type="RefSeq" id="WP_348389826.1">
    <property type="nucleotide sequence ID" value="NZ_CP134145.1"/>
</dbReference>
<dbReference type="PANTHER" id="PTHR46118:SF4">
    <property type="entry name" value="PROTEIN ABHD11"/>
    <property type="match status" value="1"/>
</dbReference>
<organism evidence="3 4">
    <name type="scientific">Thalassotalea psychrophila</name>
    <dbReference type="NCBI Taxonomy" id="3065647"/>
    <lineage>
        <taxon>Bacteria</taxon>
        <taxon>Pseudomonadati</taxon>
        <taxon>Pseudomonadota</taxon>
        <taxon>Gammaproteobacteria</taxon>
        <taxon>Alteromonadales</taxon>
        <taxon>Colwelliaceae</taxon>
        <taxon>Thalassotalea</taxon>
    </lineage>
</organism>
<proteinExistence type="predicted"/>
<dbReference type="PRINTS" id="PR00412">
    <property type="entry name" value="EPOXHYDRLASE"/>
</dbReference>
<reference evidence="4" key="1">
    <citation type="submission" date="2023-09" db="EMBL/GenBank/DDBJ databases">
        <authorList>
            <person name="Li S."/>
            <person name="Li X."/>
            <person name="Zhang C."/>
            <person name="Zhao Z."/>
        </authorList>
    </citation>
    <scope>NUCLEOTIDE SEQUENCE [LARGE SCALE GENOMIC DNA]</scope>
    <source>
        <strain evidence="4">SQ149</strain>
    </source>
</reference>
<evidence type="ECO:0000313" key="4">
    <source>
        <dbReference type="Proteomes" id="UP001258994"/>
    </source>
</evidence>
<keyword evidence="1 3" id="KW-0378">Hydrolase</keyword>
<dbReference type="SUPFAM" id="SSF53474">
    <property type="entry name" value="alpha/beta-Hydrolases"/>
    <property type="match status" value="1"/>
</dbReference>
<evidence type="ECO:0000256" key="1">
    <source>
        <dbReference type="ARBA" id="ARBA00022801"/>
    </source>
</evidence>
<dbReference type="PRINTS" id="PR00111">
    <property type="entry name" value="ABHYDROLASE"/>
</dbReference>
<gene>
    <name evidence="3" type="ORF">RGQ13_11155</name>
</gene>
<keyword evidence="4" id="KW-1185">Reference proteome</keyword>
<accession>A0ABY9TPG6</accession>
<evidence type="ECO:0000259" key="2">
    <source>
        <dbReference type="Pfam" id="PF00561"/>
    </source>
</evidence>
<feature type="domain" description="AB hydrolase-1" evidence="2">
    <location>
        <begin position="26"/>
        <end position="252"/>
    </location>
</feature>
<dbReference type="InterPro" id="IPR029058">
    <property type="entry name" value="AB_hydrolase_fold"/>
</dbReference>
<protein>
    <submittedName>
        <fullName evidence="3">Alpha/beta fold hydrolase</fullName>
    </submittedName>
</protein>
<dbReference type="Gene3D" id="3.40.50.1820">
    <property type="entry name" value="alpha/beta hydrolase"/>
    <property type="match status" value="1"/>
</dbReference>
<dbReference type="EMBL" id="CP134145">
    <property type="protein sequence ID" value="WNC70687.1"/>
    <property type="molecule type" value="Genomic_DNA"/>
</dbReference>
<dbReference type="GO" id="GO:0016787">
    <property type="term" value="F:hydrolase activity"/>
    <property type="evidence" value="ECO:0007669"/>
    <property type="project" value="UniProtKB-KW"/>
</dbReference>
<dbReference type="Pfam" id="PF00561">
    <property type="entry name" value="Abhydrolase_1"/>
    <property type="match status" value="1"/>
</dbReference>
<dbReference type="InterPro" id="IPR000073">
    <property type="entry name" value="AB_hydrolase_1"/>
</dbReference>
<dbReference type="Proteomes" id="UP001258994">
    <property type="component" value="Chromosome"/>
</dbReference>
<dbReference type="InterPro" id="IPR000639">
    <property type="entry name" value="Epox_hydrolase-like"/>
</dbReference>
<name>A0ABY9TPG6_9GAMM</name>